<keyword evidence="8 10" id="KW-0326">Glycosidase</keyword>
<evidence type="ECO:0000313" key="16">
    <source>
        <dbReference type="Proteomes" id="UP001470230"/>
    </source>
</evidence>
<evidence type="ECO:0000259" key="13">
    <source>
        <dbReference type="Pfam" id="PF13802"/>
    </source>
</evidence>
<protein>
    <recommendedName>
        <fullName evidence="9">Glucosidase II subunit alpha</fullName>
    </recommendedName>
</protein>
<gene>
    <name evidence="15" type="ORF">M9Y10_045225</name>
</gene>
<feature type="domain" description="Glycosyl hydrolase family 31 C-terminal" evidence="14">
    <location>
        <begin position="667"/>
        <end position="761"/>
    </location>
</feature>
<keyword evidence="6" id="KW-0256">Endoplasmic reticulum</keyword>
<dbReference type="Gene3D" id="3.20.20.80">
    <property type="entry name" value="Glycosidases"/>
    <property type="match status" value="1"/>
</dbReference>
<feature type="signal peptide" evidence="11">
    <location>
        <begin position="1"/>
        <end position="15"/>
    </location>
</feature>
<evidence type="ECO:0000256" key="6">
    <source>
        <dbReference type="ARBA" id="ARBA00022824"/>
    </source>
</evidence>
<dbReference type="InterPro" id="IPR025887">
    <property type="entry name" value="Glyco_hydro_31_N_dom"/>
</dbReference>
<dbReference type="Pfam" id="PF13802">
    <property type="entry name" value="Gal_mutarotas_2"/>
    <property type="match status" value="1"/>
</dbReference>
<dbReference type="PROSITE" id="PS00129">
    <property type="entry name" value="GLYCOSYL_HYDROL_F31_1"/>
    <property type="match status" value="1"/>
</dbReference>
<evidence type="ECO:0000256" key="5">
    <source>
        <dbReference type="ARBA" id="ARBA00022801"/>
    </source>
</evidence>
<dbReference type="Gene3D" id="2.60.40.1760">
    <property type="entry name" value="glycosyl hydrolase (family 31)"/>
    <property type="match status" value="1"/>
</dbReference>
<feature type="domain" description="Glycoside hydrolase family 31 TIM barrel" evidence="12">
    <location>
        <begin position="328"/>
        <end position="659"/>
    </location>
</feature>
<dbReference type="InterPro" id="IPR000322">
    <property type="entry name" value="Glyco_hydro_31_TIM"/>
</dbReference>
<dbReference type="InterPro" id="IPR017853">
    <property type="entry name" value="GH"/>
</dbReference>
<dbReference type="InterPro" id="IPR011013">
    <property type="entry name" value="Gal_mutarotase_sf_dom"/>
</dbReference>
<keyword evidence="16" id="KW-1185">Reference proteome</keyword>
<comment type="subcellular location">
    <subcellularLocation>
        <location evidence="1">Endoplasmic reticulum</location>
    </subcellularLocation>
</comment>
<comment type="caution">
    <text evidence="15">The sequence shown here is derived from an EMBL/GenBank/DDBJ whole genome shotgun (WGS) entry which is preliminary data.</text>
</comment>
<evidence type="ECO:0000313" key="15">
    <source>
        <dbReference type="EMBL" id="KAK8882583.1"/>
    </source>
</evidence>
<dbReference type="InterPro" id="IPR013780">
    <property type="entry name" value="Glyco_hydro_b"/>
</dbReference>
<evidence type="ECO:0000256" key="8">
    <source>
        <dbReference type="ARBA" id="ARBA00023295"/>
    </source>
</evidence>
<evidence type="ECO:0000259" key="14">
    <source>
        <dbReference type="Pfam" id="PF21365"/>
    </source>
</evidence>
<keyword evidence="5 10" id="KW-0378">Hydrolase</keyword>
<evidence type="ECO:0000256" key="1">
    <source>
        <dbReference type="ARBA" id="ARBA00004240"/>
    </source>
</evidence>
<evidence type="ECO:0000256" key="9">
    <source>
        <dbReference type="ARBA" id="ARBA00042895"/>
    </source>
</evidence>
<reference evidence="15 16" key="1">
    <citation type="submission" date="2024-04" db="EMBL/GenBank/DDBJ databases">
        <title>Tritrichomonas musculus Genome.</title>
        <authorList>
            <person name="Alves-Ferreira E."/>
            <person name="Grigg M."/>
            <person name="Lorenzi H."/>
            <person name="Galac M."/>
        </authorList>
    </citation>
    <scope>NUCLEOTIDE SEQUENCE [LARGE SCALE GENOMIC DNA]</scope>
    <source>
        <strain evidence="15 16">EAF2021</strain>
    </source>
</reference>
<evidence type="ECO:0000256" key="3">
    <source>
        <dbReference type="ARBA" id="ARBA00007806"/>
    </source>
</evidence>
<feature type="domain" description="Glycoside hydrolase family 31 N-terminal" evidence="13">
    <location>
        <begin position="69"/>
        <end position="281"/>
    </location>
</feature>
<sequence length="911" mass="104320">MFLKIFFYIFLASSADHSKYRTCEQSKFCSRDRFVSQQNWKLVPSSIKVKKNNFEAHIDDQLYNTKLSLKIHFLECGSARIRIEPSSKESFPRYDASEDPAIVSLAEVASLVEIDHQKAKDKSVLKPTVDPNQVLEIQYDPFVITVFEKDGKKRRLTLNADNTAVFETGRDKEKNPELFESSNWGGHNDQFKNGPTSVALDIDFNSPNVRLSGLPSHTLPLSLQNTVNVTDPIRLFNTDINTFEVNSVMSMYGAIPFVFSHSSDGNFDGIFWNNPSETWADVSNIAESENSKRLRLMSEGGFIDLYVTAGSQNPTQISEAFTRITGKPQLIPYFGLGFHQCRWGYLTDKEVLEVDKNLDDAITPHDVLWLDLDHTDNRKYFTFHPSNFKDPLKLLAELDKNKRQLVVLNDPHLRAEDSYKVYSEAKSKKLLIKNSDGNGEFVGNCWPGRSVWPDFMIPEAREWWASNFHYSKFTASRPNLFIWNDMNEIAVFDSCDLTAPRDLVHHNNIEEREVHNVYGLLMVSATFDGLLKRNKDMNQRPFILTRSFYAGTQKYALMWTGDNTGDWLHLRNSLQMVLCDGLCGMVYTGADVGGFFNSPDQNLLSRWYQVGAWTYPFFRVHCHHLSNRREINTLNGDFFNAAHDAILERYQLLPFWYTLSRHSNLTGVPIVRPVWWHFSDESFIDTDDVILIGDSLFVTPFLDEEGKDMKINLPLALRGKAASEKIRWFDFRSLKEINSAETVAHFNGGRTPVFIRGGSIVPSKSRIRKSSTLMFWDPFKLTIALDSNEKAEGELYVDDGESFDFARTNGYVHKRITFQISTDSNEQKIGKLSATDMQAQTEGSAFAKDYDVVIEQVKIAGLKKQPKSIFIPKSEGENYELSFDYDSESGILTVHRTQLPVRDNFEIQFIF</sequence>
<keyword evidence="7" id="KW-0325">Glycoprotein</keyword>
<dbReference type="EMBL" id="JAPFFF010000009">
    <property type="protein sequence ID" value="KAK8882583.1"/>
    <property type="molecule type" value="Genomic_DNA"/>
</dbReference>
<dbReference type="SUPFAM" id="SSF51445">
    <property type="entry name" value="(Trans)glycosidases"/>
    <property type="match status" value="1"/>
</dbReference>
<comment type="pathway">
    <text evidence="2">Glycan metabolism; N-glycan metabolism.</text>
</comment>
<dbReference type="PANTHER" id="PTHR22762">
    <property type="entry name" value="ALPHA-GLUCOSIDASE"/>
    <property type="match status" value="1"/>
</dbReference>
<name>A0ABR2JVD7_9EUKA</name>
<dbReference type="Pfam" id="PF21365">
    <property type="entry name" value="Glyco_hydro_31_3rd"/>
    <property type="match status" value="1"/>
</dbReference>
<evidence type="ECO:0000256" key="2">
    <source>
        <dbReference type="ARBA" id="ARBA00004833"/>
    </source>
</evidence>
<evidence type="ECO:0000259" key="12">
    <source>
        <dbReference type="Pfam" id="PF01055"/>
    </source>
</evidence>
<evidence type="ECO:0000256" key="7">
    <source>
        <dbReference type="ARBA" id="ARBA00023180"/>
    </source>
</evidence>
<dbReference type="InterPro" id="IPR030458">
    <property type="entry name" value="Glyco_hydro_31_AS"/>
</dbReference>
<dbReference type="Gene3D" id="2.60.40.1180">
    <property type="entry name" value="Golgi alpha-mannosidase II"/>
    <property type="match status" value="2"/>
</dbReference>
<dbReference type="SUPFAM" id="SSF74650">
    <property type="entry name" value="Galactose mutarotase-like"/>
    <property type="match status" value="1"/>
</dbReference>
<dbReference type="CDD" id="cd14752">
    <property type="entry name" value="GH31_N"/>
    <property type="match status" value="1"/>
</dbReference>
<comment type="similarity">
    <text evidence="3 10">Belongs to the glycosyl hydrolase 31 family.</text>
</comment>
<evidence type="ECO:0000256" key="11">
    <source>
        <dbReference type="SAM" id="SignalP"/>
    </source>
</evidence>
<proteinExistence type="inferred from homology"/>
<evidence type="ECO:0000256" key="4">
    <source>
        <dbReference type="ARBA" id="ARBA00022729"/>
    </source>
</evidence>
<dbReference type="CDD" id="cd06603">
    <property type="entry name" value="GH31_GANC_GANAB_alpha"/>
    <property type="match status" value="1"/>
</dbReference>
<evidence type="ECO:0000256" key="10">
    <source>
        <dbReference type="RuleBase" id="RU361185"/>
    </source>
</evidence>
<dbReference type="InterPro" id="IPR048395">
    <property type="entry name" value="Glyco_hydro_31_C"/>
</dbReference>
<organism evidence="15 16">
    <name type="scientific">Tritrichomonas musculus</name>
    <dbReference type="NCBI Taxonomy" id="1915356"/>
    <lineage>
        <taxon>Eukaryota</taxon>
        <taxon>Metamonada</taxon>
        <taxon>Parabasalia</taxon>
        <taxon>Tritrichomonadida</taxon>
        <taxon>Tritrichomonadidae</taxon>
        <taxon>Tritrichomonas</taxon>
    </lineage>
</organism>
<accession>A0ABR2JVD7</accession>
<dbReference type="PANTHER" id="PTHR22762:SF54">
    <property type="entry name" value="BCDNA.GH04962"/>
    <property type="match status" value="1"/>
</dbReference>
<dbReference type="SUPFAM" id="SSF51011">
    <property type="entry name" value="Glycosyl hydrolase domain"/>
    <property type="match status" value="1"/>
</dbReference>
<keyword evidence="4 11" id="KW-0732">Signal</keyword>
<dbReference type="Proteomes" id="UP001470230">
    <property type="component" value="Unassembled WGS sequence"/>
</dbReference>
<dbReference type="Pfam" id="PF01055">
    <property type="entry name" value="Glyco_hydro_31_2nd"/>
    <property type="match status" value="1"/>
</dbReference>
<feature type="chain" id="PRO_5045674143" description="Glucosidase II subunit alpha" evidence="11">
    <location>
        <begin position="16"/>
        <end position="911"/>
    </location>
</feature>